<keyword evidence="8" id="KW-1185">Reference proteome</keyword>
<feature type="domain" description="Amino acid transporter transmembrane" evidence="6">
    <location>
        <begin position="17"/>
        <end position="330"/>
    </location>
</feature>
<gene>
    <name evidence="7" type="ORF">CTAYLR_008166</name>
</gene>
<evidence type="ECO:0000256" key="3">
    <source>
        <dbReference type="ARBA" id="ARBA00022989"/>
    </source>
</evidence>
<dbReference type="GO" id="GO:0015179">
    <property type="term" value="F:L-amino acid transmembrane transporter activity"/>
    <property type="evidence" value="ECO:0007669"/>
    <property type="project" value="TreeGrafter"/>
</dbReference>
<evidence type="ECO:0000259" key="6">
    <source>
        <dbReference type="Pfam" id="PF01490"/>
    </source>
</evidence>
<keyword evidence="2 5" id="KW-0812">Transmembrane</keyword>
<dbReference type="InterPro" id="IPR013057">
    <property type="entry name" value="AA_transpt_TM"/>
</dbReference>
<comment type="subcellular location">
    <subcellularLocation>
        <location evidence="1">Membrane</location>
        <topology evidence="1">Multi-pass membrane protein</topology>
    </subcellularLocation>
</comment>
<dbReference type="Proteomes" id="UP001230188">
    <property type="component" value="Unassembled WGS sequence"/>
</dbReference>
<proteinExistence type="predicted"/>
<sequence>MFNEMIVSLETCEPQLEELGAMILGPWGRIWGRLIQQGNFVLYMPVALLICAQAFQGYLEPSGETCVDYVILGVSTVCLLLTQFRGLGGRAAAILSWISLACVAVVVALLVVVVDETDADGRSSRKFGNSEMFSSRFVKRQRGFAKICLGASTTAWAFVPTFLSVELSRALEKPREDFAKALWLSAGLNIGVYVGVGVYVVRKWGWDVTDPLMTTEDLWPARSNKSRALYFFWFVATAISYAFTSLALTAACQKRWRPDFDVADWSLRGCATWFFLGLPGFLVALVLALVVPSLFAMLAVTTALTVPWVNHVYPAILYYKFSKQRRAPKQDDAFSYRDLSVSSVALDDRRPDDDYKNKRNPIIAAVRPNVLAAVVFTVGVIVFGACAYGASLKLADHQLRGAVEIGCPAWYLFEDDKAD</sequence>
<comment type="caution">
    <text evidence="7">The sequence shown here is derived from an EMBL/GenBank/DDBJ whole genome shotgun (WGS) entry which is preliminary data.</text>
</comment>
<organism evidence="7 8">
    <name type="scientific">Chrysophaeum taylorii</name>
    <dbReference type="NCBI Taxonomy" id="2483200"/>
    <lineage>
        <taxon>Eukaryota</taxon>
        <taxon>Sar</taxon>
        <taxon>Stramenopiles</taxon>
        <taxon>Ochrophyta</taxon>
        <taxon>Pelagophyceae</taxon>
        <taxon>Pelagomonadales</taxon>
        <taxon>Pelagomonadaceae</taxon>
        <taxon>Chrysophaeum</taxon>
    </lineage>
</organism>
<feature type="transmembrane region" description="Helical" evidence="5">
    <location>
        <begin position="40"/>
        <end position="59"/>
    </location>
</feature>
<dbReference type="AlphaFoldDB" id="A0AAD7U925"/>
<dbReference type="PANTHER" id="PTHR22950:SF461">
    <property type="entry name" value="AMINO ACID TRANSPORTER TRANSMEMBRANE DOMAIN-CONTAINING PROTEIN"/>
    <property type="match status" value="1"/>
</dbReference>
<evidence type="ECO:0000313" key="7">
    <source>
        <dbReference type="EMBL" id="KAJ8600566.1"/>
    </source>
</evidence>
<feature type="transmembrane region" description="Helical" evidence="5">
    <location>
        <begin position="369"/>
        <end position="390"/>
    </location>
</feature>
<name>A0AAD7U925_9STRA</name>
<evidence type="ECO:0000313" key="8">
    <source>
        <dbReference type="Proteomes" id="UP001230188"/>
    </source>
</evidence>
<dbReference type="Gene3D" id="1.20.1740.10">
    <property type="entry name" value="Amino acid/polyamine transporter I"/>
    <property type="match status" value="1"/>
</dbReference>
<feature type="transmembrane region" description="Helical" evidence="5">
    <location>
        <begin position="230"/>
        <end position="252"/>
    </location>
</feature>
<protein>
    <recommendedName>
        <fullName evidence="6">Amino acid transporter transmembrane domain-containing protein</fullName>
    </recommendedName>
</protein>
<keyword evidence="4 5" id="KW-0472">Membrane</keyword>
<keyword evidence="3 5" id="KW-1133">Transmembrane helix</keyword>
<feature type="transmembrane region" description="Helical" evidence="5">
    <location>
        <begin position="297"/>
        <end position="319"/>
    </location>
</feature>
<evidence type="ECO:0000256" key="1">
    <source>
        <dbReference type="ARBA" id="ARBA00004141"/>
    </source>
</evidence>
<evidence type="ECO:0000256" key="5">
    <source>
        <dbReference type="SAM" id="Phobius"/>
    </source>
</evidence>
<evidence type="ECO:0000256" key="2">
    <source>
        <dbReference type="ARBA" id="ARBA00022692"/>
    </source>
</evidence>
<reference evidence="7" key="1">
    <citation type="submission" date="2023-01" db="EMBL/GenBank/DDBJ databases">
        <title>Metagenome sequencing of chrysophaentin producing Chrysophaeum taylorii.</title>
        <authorList>
            <person name="Davison J."/>
            <person name="Bewley C."/>
        </authorList>
    </citation>
    <scope>NUCLEOTIDE SEQUENCE</scope>
    <source>
        <strain evidence="7">NIES-1699</strain>
    </source>
</reference>
<dbReference type="PANTHER" id="PTHR22950">
    <property type="entry name" value="AMINO ACID TRANSPORTER"/>
    <property type="match status" value="1"/>
</dbReference>
<evidence type="ECO:0000256" key="4">
    <source>
        <dbReference type="ARBA" id="ARBA00023136"/>
    </source>
</evidence>
<feature type="transmembrane region" description="Helical" evidence="5">
    <location>
        <begin position="91"/>
        <end position="114"/>
    </location>
</feature>
<accession>A0AAD7U925</accession>
<dbReference type="EMBL" id="JAQMWT010000495">
    <property type="protein sequence ID" value="KAJ8600566.1"/>
    <property type="molecule type" value="Genomic_DNA"/>
</dbReference>
<dbReference type="GO" id="GO:0016020">
    <property type="term" value="C:membrane"/>
    <property type="evidence" value="ECO:0007669"/>
    <property type="project" value="UniProtKB-SubCell"/>
</dbReference>
<feature type="transmembrane region" description="Helical" evidence="5">
    <location>
        <begin position="66"/>
        <end position="85"/>
    </location>
</feature>
<dbReference type="Pfam" id="PF01490">
    <property type="entry name" value="Aa_trans"/>
    <property type="match status" value="1"/>
</dbReference>
<feature type="transmembrane region" description="Helical" evidence="5">
    <location>
        <begin position="273"/>
        <end position="291"/>
    </location>
</feature>
<feature type="transmembrane region" description="Helical" evidence="5">
    <location>
        <begin position="181"/>
        <end position="201"/>
    </location>
</feature>